<sequence>MPQHPFSLSLLLLLLPLLWFYLFFISIAAQSKPTQPTCPSYNPCNGLNISYPFWRIDDNQTQYCGYQGFGINCYTINGEEHPIILFDQASYYVETIIHEFASIILVDYDVSPMVPVGNQCPSVRHNIDLQRLPLDFSSYNVNLTFHFNCTGVPEFASEIPCLDSGGRKSCVNVMSSELQDFDWGIYSCGEEVLKTVLNANLPDGDRIGTDFGGVLSRGFELRWRSMEDCGKCEESNGRCAYNDITTKFMCFCSDGSTTTVDCKKGTFNSSFPHLSNLLVDFISWGA</sequence>
<name>A0ACB9CNJ9_ARCLA</name>
<accession>A0ACB9CNJ9</accession>
<gene>
    <name evidence="1" type="ORF">L6452_15378</name>
</gene>
<comment type="caution">
    <text evidence="1">The sequence shown here is derived from an EMBL/GenBank/DDBJ whole genome shotgun (WGS) entry which is preliminary data.</text>
</comment>
<organism evidence="1 2">
    <name type="scientific">Arctium lappa</name>
    <name type="common">Greater burdock</name>
    <name type="synonym">Lappa major</name>
    <dbReference type="NCBI Taxonomy" id="4217"/>
    <lineage>
        <taxon>Eukaryota</taxon>
        <taxon>Viridiplantae</taxon>
        <taxon>Streptophyta</taxon>
        <taxon>Embryophyta</taxon>
        <taxon>Tracheophyta</taxon>
        <taxon>Spermatophyta</taxon>
        <taxon>Magnoliopsida</taxon>
        <taxon>eudicotyledons</taxon>
        <taxon>Gunneridae</taxon>
        <taxon>Pentapetalae</taxon>
        <taxon>asterids</taxon>
        <taxon>campanulids</taxon>
        <taxon>Asterales</taxon>
        <taxon>Asteraceae</taxon>
        <taxon>Carduoideae</taxon>
        <taxon>Cardueae</taxon>
        <taxon>Arctiinae</taxon>
        <taxon>Arctium</taxon>
    </lineage>
</organism>
<protein>
    <submittedName>
        <fullName evidence="1">Uncharacterized protein</fullName>
    </submittedName>
</protein>
<reference evidence="1 2" key="2">
    <citation type="journal article" date="2022" name="Mol. Ecol. Resour.">
        <title>The genomes of chicory, endive, great burdock and yacon provide insights into Asteraceae paleo-polyploidization history and plant inulin production.</title>
        <authorList>
            <person name="Fan W."/>
            <person name="Wang S."/>
            <person name="Wang H."/>
            <person name="Wang A."/>
            <person name="Jiang F."/>
            <person name="Liu H."/>
            <person name="Zhao H."/>
            <person name="Xu D."/>
            <person name="Zhang Y."/>
        </authorList>
    </citation>
    <scope>NUCLEOTIDE SEQUENCE [LARGE SCALE GENOMIC DNA]</scope>
    <source>
        <strain evidence="2">cv. Niubang</strain>
    </source>
</reference>
<evidence type="ECO:0000313" key="2">
    <source>
        <dbReference type="Proteomes" id="UP001055879"/>
    </source>
</evidence>
<reference evidence="2" key="1">
    <citation type="journal article" date="2022" name="Mol. Ecol. Resour.">
        <title>The genomes of chicory, endive, great burdock and yacon provide insights into Asteraceae palaeo-polyploidization history and plant inulin production.</title>
        <authorList>
            <person name="Fan W."/>
            <person name="Wang S."/>
            <person name="Wang H."/>
            <person name="Wang A."/>
            <person name="Jiang F."/>
            <person name="Liu H."/>
            <person name="Zhao H."/>
            <person name="Xu D."/>
            <person name="Zhang Y."/>
        </authorList>
    </citation>
    <scope>NUCLEOTIDE SEQUENCE [LARGE SCALE GENOMIC DNA]</scope>
    <source>
        <strain evidence="2">cv. Niubang</strain>
    </source>
</reference>
<proteinExistence type="predicted"/>
<dbReference type="Proteomes" id="UP001055879">
    <property type="component" value="Linkage Group LG04"/>
</dbReference>
<evidence type="ECO:0000313" key="1">
    <source>
        <dbReference type="EMBL" id="KAI3735857.1"/>
    </source>
</evidence>
<keyword evidence="2" id="KW-1185">Reference proteome</keyword>
<dbReference type="EMBL" id="CM042050">
    <property type="protein sequence ID" value="KAI3735857.1"/>
    <property type="molecule type" value="Genomic_DNA"/>
</dbReference>